<keyword evidence="2" id="KW-1185">Reference proteome</keyword>
<name>A0ACB8R9K1_9AGAM</name>
<reference evidence="1" key="2">
    <citation type="journal article" date="2022" name="New Phytol.">
        <title>Evolutionary transition to the ectomycorrhizal habit in the genomes of a hyperdiverse lineage of mushroom-forming fungi.</title>
        <authorList>
            <person name="Looney B."/>
            <person name="Miyauchi S."/>
            <person name="Morin E."/>
            <person name="Drula E."/>
            <person name="Courty P.E."/>
            <person name="Kohler A."/>
            <person name="Kuo A."/>
            <person name="LaButti K."/>
            <person name="Pangilinan J."/>
            <person name="Lipzen A."/>
            <person name="Riley R."/>
            <person name="Andreopoulos W."/>
            <person name="He G."/>
            <person name="Johnson J."/>
            <person name="Nolan M."/>
            <person name="Tritt A."/>
            <person name="Barry K.W."/>
            <person name="Grigoriev I.V."/>
            <person name="Nagy L.G."/>
            <person name="Hibbett D."/>
            <person name="Henrissat B."/>
            <person name="Matheny P.B."/>
            <person name="Labbe J."/>
            <person name="Martin F.M."/>
        </authorList>
    </citation>
    <scope>NUCLEOTIDE SEQUENCE</scope>
    <source>
        <strain evidence="1">FP105234-sp</strain>
    </source>
</reference>
<comment type="caution">
    <text evidence="1">The sequence shown here is derived from an EMBL/GenBank/DDBJ whole genome shotgun (WGS) entry which is preliminary data.</text>
</comment>
<gene>
    <name evidence="1" type="ORF">FA95DRAFT_1611948</name>
</gene>
<dbReference type="EMBL" id="MU276213">
    <property type="protein sequence ID" value="KAI0040253.1"/>
    <property type="molecule type" value="Genomic_DNA"/>
</dbReference>
<organism evidence="1 2">
    <name type="scientific">Auriscalpium vulgare</name>
    <dbReference type="NCBI Taxonomy" id="40419"/>
    <lineage>
        <taxon>Eukaryota</taxon>
        <taxon>Fungi</taxon>
        <taxon>Dikarya</taxon>
        <taxon>Basidiomycota</taxon>
        <taxon>Agaricomycotina</taxon>
        <taxon>Agaricomycetes</taxon>
        <taxon>Russulales</taxon>
        <taxon>Auriscalpiaceae</taxon>
        <taxon>Auriscalpium</taxon>
    </lineage>
</organism>
<evidence type="ECO:0000313" key="2">
    <source>
        <dbReference type="Proteomes" id="UP000814033"/>
    </source>
</evidence>
<accession>A0ACB8R9K1</accession>
<proteinExistence type="predicted"/>
<sequence length="116" mass="12671">MTVHHSVLRYNLQLAVARLQAMSVRPVFLSVLGDCALVNHVINIWPSIRIVDLILRGTDSSNEIALPRELQTLATSVPNRRMAPALHDLELLEPLSDLDLADAAPCATLVQSGLLT</sequence>
<evidence type="ECO:0000313" key="1">
    <source>
        <dbReference type="EMBL" id="KAI0040253.1"/>
    </source>
</evidence>
<protein>
    <submittedName>
        <fullName evidence="1">Uncharacterized protein</fullName>
    </submittedName>
</protein>
<dbReference type="Proteomes" id="UP000814033">
    <property type="component" value="Unassembled WGS sequence"/>
</dbReference>
<reference evidence="1" key="1">
    <citation type="submission" date="2021-02" db="EMBL/GenBank/DDBJ databases">
        <authorList>
            <consortium name="DOE Joint Genome Institute"/>
            <person name="Ahrendt S."/>
            <person name="Looney B.P."/>
            <person name="Miyauchi S."/>
            <person name="Morin E."/>
            <person name="Drula E."/>
            <person name="Courty P.E."/>
            <person name="Chicoki N."/>
            <person name="Fauchery L."/>
            <person name="Kohler A."/>
            <person name="Kuo A."/>
            <person name="Labutti K."/>
            <person name="Pangilinan J."/>
            <person name="Lipzen A."/>
            <person name="Riley R."/>
            <person name="Andreopoulos W."/>
            <person name="He G."/>
            <person name="Johnson J."/>
            <person name="Barry K.W."/>
            <person name="Grigoriev I.V."/>
            <person name="Nagy L."/>
            <person name="Hibbett D."/>
            <person name="Henrissat B."/>
            <person name="Matheny P.B."/>
            <person name="Labbe J."/>
            <person name="Martin F."/>
        </authorList>
    </citation>
    <scope>NUCLEOTIDE SEQUENCE</scope>
    <source>
        <strain evidence="1">FP105234-sp</strain>
    </source>
</reference>